<feature type="transmembrane region" description="Helical" evidence="7">
    <location>
        <begin position="1112"/>
        <end position="1138"/>
    </location>
</feature>
<dbReference type="InterPro" id="IPR003838">
    <property type="entry name" value="ABC3_permease_C"/>
</dbReference>
<evidence type="ECO:0000256" key="1">
    <source>
        <dbReference type="ARBA" id="ARBA00004651"/>
    </source>
</evidence>
<accession>A0A9X2FC41</accession>
<dbReference type="PANTHER" id="PTHR43738:SF2">
    <property type="entry name" value="ABC TRANSPORTER PERMEASE"/>
    <property type="match status" value="1"/>
</dbReference>
<keyword evidence="4 7" id="KW-1133">Transmembrane helix</keyword>
<evidence type="ECO:0000256" key="7">
    <source>
        <dbReference type="SAM" id="Phobius"/>
    </source>
</evidence>
<evidence type="ECO:0000256" key="2">
    <source>
        <dbReference type="ARBA" id="ARBA00022475"/>
    </source>
</evidence>
<feature type="transmembrane region" description="Helical" evidence="7">
    <location>
        <begin position="718"/>
        <end position="736"/>
    </location>
</feature>
<evidence type="ECO:0000259" key="8">
    <source>
        <dbReference type="Pfam" id="PF02687"/>
    </source>
</evidence>
<dbReference type="InterPro" id="IPR051125">
    <property type="entry name" value="ABC-4/HrtB_transporter"/>
</dbReference>
<keyword evidence="5 7" id="KW-0472">Membrane</keyword>
<dbReference type="GO" id="GO:0005886">
    <property type="term" value="C:plasma membrane"/>
    <property type="evidence" value="ECO:0007669"/>
    <property type="project" value="UniProtKB-SubCell"/>
</dbReference>
<evidence type="ECO:0000256" key="3">
    <source>
        <dbReference type="ARBA" id="ARBA00022692"/>
    </source>
</evidence>
<dbReference type="RefSeq" id="WP_252853610.1">
    <property type="nucleotide sequence ID" value="NZ_JAMXLR010000055.1"/>
</dbReference>
<feature type="transmembrane region" description="Helical" evidence="7">
    <location>
        <begin position="1153"/>
        <end position="1171"/>
    </location>
</feature>
<feature type="region of interest" description="Disordered" evidence="6">
    <location>
        <begin position="980"/>
        <end position="1029"/>
    </location>
</feature>
<dbReference type="Proteomes" id="UP001155241">
    <property type="component" value="Unassembled WGS sequence"/>
</dbReference>
<feature type="domain" description="ABC3 transporter permease C-terminal" evidence="8">
    <location>
        <begin position="546"/>
        <end position="669"/>
    </location>
</feature>
<feature type="transmembrane region" description="Helical" evidence="7">
    <location>
        <begin position="29"/>
        <end position="49"/>
    </location>
</feature>
<sequence>MISPHSEPSTIDAFSYIVANLRHHWRMHLAVAAAVAVATAVLTGALVVGDSVRGSLRDLSLQRLGRIDQALAAPRLFRTELADELAATDGFDQHFASALPALILRGSATAEVDDKLRRASELDLYGVTEDFWAVGQADPRTDPKAEGVWITRQVAYDLGVAAGDEILLQLPLVSDLPADSALGEKVDTVAGQRYSVAGVLPDRGLARFELRPSQRPPRAVFAPLAELASSIDQPGRANAILVTSDQIHRATDAPAGAWLAAYFDPQLADMGLSVEQHDVDGAYVQISADGLVIPPEVVLAAQREFAEETLQPITTYLANTLEVGGKKVPYSTVAGVYSTSKLGPLRGERGAPIELADGEIVLNRWAADQLGAKVDDEVETKVILRYYEPESTHGELREHEPPLELTLAAIVDLKKPDGSPTAAADPNLTPQLEGVTDQESIELWELPFDLVEPIDSEDEDYWDEYSTTPKAFVSFRLASHTWSTRWGSVSLLRTPVTESVTADTVAERLRAALDPASLGFAFMPVKAQGLAAASGTTPFDGLFLGFSMFLIASAIMLLVLLFRLGIESRAREIGLLAAVGFDARRSRRLLTIEAMCVAVAGAVVGVLLGIFYAWAMVTGLKTLWLAAISSPFLQVHVGPWSLPAGFLLGLFTAWATTWWTLRSVLRQSPRGLLAGAVEDRPQLSGHVRRRHWHLSELMLVGAAVLGVWGTTIKGEAQAGAFFGVGALLLAGLLGLLKRHWQRAADSRQRVRRLSLGGLALANLARRPGRSTLTVGLVAAASFLLLSISAFHLAPTDEGTGGYTWYATADVPIHYDLGTEEGQIELAFRDEEMDRLAGCEIESLRLHGGEDASCLNLYRTAQPRVVGVRDSDRVMGDFAWSAKRDPERAVPDLNADLGQDANGRTVVPVVLDFATAMYSLHLSGSPGDRLTILDGDDQPVTLEVVGLLQNSILQGDLMISDANFRQLYPSESGSQLFLIKEPESQRKSAPNESVPEKSAQGPATDATEPASEQDGSVESEESPEETVEQESLDVLLENRLGDDGLAVTSAEERLAGFLAVQNTYLSTFQSLGGLGLLLGTIGLAIVQLRNVLERRGELALVQAVGFPQRRVVLLVLLENMALLLIGLLLGGIAAALALLPQLQMYQTALPWREMLGLLAIVLVVGVTATWIATRGALREAILPALRGN</sequence>
<protein>
    <submittedName>
        <fullName evidence="9">ABC transporter permease</fullName>
    </submittedName>
</protein>
<proteinExistence type="predicted"/>
<evidence type="ECO:0000256" key="4">
    <source>
        <dbReference type="ARBA" id="ARBA00022989"/>
    </source>
</evidence>
<feature type="transmembrane region" description="Helical" evidence="7">
    <location>
        <begin position="694"/>
        <end position="712"/>
    </location>
</feature>
<gene>
    <name evidence="9" type="ORF">NG895_16425</name>
</gene>
<keyword evidence="10" id="KW-1185">Reference proteome</keyword>
<dbReference type="PANTHER" id="PTHR43738">
    <property type="entry name" value="ABC TRANSPORTER, MEMBRANE PROTEIN"/>
    <property type="match status" value="1"/>
</dbReference>
<evidence type="ECO:0000256" key="6">
    <source>
        <dbReference type="SAM" id="MobiDB-lite"/>
    </source>
</evidence>
<feature type="transmembrane region" description="Helical" evidence="7">
    <location>
        <begin position="640"/>
        <end position="661"/>
    </location>
</feature>
<feature type="transmembrane region" description="Helical" evidence="7">
    <location>
        <begin position="594"/>
        <end position="615"/>
    </location>
</feature>
<feature type="compositionally biased region" description="Acidic residues" evidence="6">
    <location>
        <begin position="1014"/>
        <end position="1029"/>
    </location>
</feature>
<organism evidence="9 10">
    <name type="scientific">Aeoliella straminimaris</name>
    <dbReference type="NCBI Taxonomy" id="2954799"/>
    <lineage>
        <taxon>Bacteria</taxon>
        <taxon>Pseudomonadati</taxon>
        <taxon>Planctomycetota</taxon>
        <taxon>Planctomycetia</taxon>
        <taxon>Pirellulales</taxon>
        <taxon>Lacipirellulaceae</taxon>
        <taxon>Aeoliella</taxon>
    </lineage>
</organism>
<dbReference type="AlphaFoldDB" id="A0A9X2FC41"/>
<keyword evidence="3 7" id="KW-0812">Transmembrane</keyword>
<keyword evidence="2" id="KW-1003">Cell membrane</keyword>
<dbReference type="Pfam" id="PF02687">
    <property type="entry name" value="FtsX"/>
    <property type="match status" value="2"/>
</dbReference>
<feature type="transmembrane region" description="Helical" evidence="7">
    <location>
        <begin position="772"/>
        <end position="793"/>
    </location>
</feature>
<evidence type="ECO:0000256" key="5">
    <source>
        <dbReference type="ARBA" id="ARBA00023136"/>
    </source>
</evidence>
<evidence type="ECO:0000313" key="10">
    <source>
        <dbReference type="Proteomes" id="UP001155241"/>
    </source>
</evidence>
<reference evidence="9" key="1">
    <citation type="submission" date="2022-06" db="EMBL/GenBank/DDBJ databases">
        <title>Aeoliella straminimaris, a novel planctomycete from sediments.</title>
        <authorList>
            <person name="Vitorino I.R."/>
            <person name="Lage O.M."/>
        </authorList>
    </citation>
    <scope>NUCLEOTIDE SEQUENCE</scope>
    <source>
        <strain evidence="9">ICT_H6.2</strain>
    </source>
</reference>
<evidence type="ECO:0000313" key="9">
    <source>
        <dbReference type="EMBL" id="MCO6045498.1"/>
    </source>
</evidence>
<feature type="domain" description="ABC3 transporter permease C-terminal" evidence="8">
    <location>
        <begin position="1071"/>
        <end position="1177"/>
    </location>
</feature>
<feature type="transmembrane region" description="Helical" evidence="7">
    <location>
        <begin position="1070"/>
        <end position="1091"/>
    </location>
</feature>
<feature type="transmembrane region" description="Helical" evidence="7">
    <location>
        <begin position="542"/>
        <end position="562"/>
    </location>
</feature>
<name>A0A9X2FC41_9BACT</name>
<dbReference type="EMBL" id="JAMXLR010000055">
    <property type="protein sequence ID" value="MCO6045498.1"/>
    <property type="molecule type" value="Genomic_DNA"/>
</dbReference>
<comment type="subcellular location">
    <subcellularLocation>
        <location evidence="1">Cell membrane</location>
        <topology evidence="1">Multi-pass membrane protein</topology>
    </subcellularLocation>
</comment>
<comment type="caution">
    <text evidence="9">The sequence shown here is derived from an EMBL/GenBank/DDBJ whole genome shotgun (WGS) entry which is preliminary data.</text>
</comment>